<dbReference type="InterPro" id="IPR037523">
    <property type="entry name" value="VOC_core"/>
</dbReference>
<feature type="domain" description="VOC" evidence="2">
    <location>
        <begin position="2"/>
        <end position="138"/>
    </location>
</feature>
<evidence type="ECO:0000313" key="3">
    <source>
        <dbReference type="EMBL" id="GLL13424.1"/>
    </source>
</evidence>
<keyword evidence="4" id="KW-1185">Reference proteome</keyword>
<dbReference type="AlphaFoldDB" id="A0A9W6NY10"/>
<evidence type="ECO:0000259" key="2">
    <source>
        <dbReference type="PROSITE" id="PS51819"/>
    </source>
</evidence>
<dbReference type="InterPro" id="IPR051785">
    <property type="entry name" value="MMCE/EMCE_epimerase"/>
</dbReference>
<dbReference type="Pfam" id="PF00903">
    <property type="entry name" value="Glyoxalase"/>
    <property type="match status" value="1"/>
</dbReference>
<evidence type="ECO:0000313" key="4">
    <source>
        <dbReference type="Proteomes" id="UP001143463"/>
    </source>
</evidence>
<protein>
    <recommendedName>
        <fullName evidence="2">VOC domain-containing protein</fullName>
    </recommendedName>
</protein>
<name>A0A9W6NY10_9PSEU</name>
<dbReference type="GO" id="GO:0046872">
    <property type="term" value="F:metal ion binding"/>
    <property type="evidence" value="ECO:0007669"/>
    <property type="project" value="UniProtKB-KW"/>
</dbReference>
<dbReference type="PROSITE" id="PS51819">
    <property type="entry name" value="VOC"/>
    <property type="match status" value="1"/>
</dbReference>
<keyword evidence="1" id="KW-0479">Metal-binding</keyword>
<gene>
    <name evidence="3" type="ORF">GCM10017577_45670</name>
</gene>
<reference evidence="3" key="2">
    <citation type="submission" date="2023-01" db="EMBL/GenBank/DDBJ databases">
        <authorList>
            <person name="Sun Q."/>
            <person name="Evtushenko L."/>
        </authorList>
    </citation>
    <scope>NUCLEOTIDE SEQUENCE</scope>
    <source>
        <strain evidence="3">VKM Ac-1069</strain>
    </source>
</reference>
<evidence type="ECO:0000256" key="1">
    <source>
        <dbReference type="ARBA" id="ARBA00022723"/>
    </source>
</evidence>
<proteinExistence type="predicted"/>
<reference evidence="3" key="1">
    <citation type="journal article" date="2014" name="Int. J. Syst. Evol. Microbiol.">
        <title>Complete genome sequence of Corynebacterium casei LMG S-19264T (=DSM 44701T), isolated from a smear-ripened cheese.</title>
        <authorList>
            <consortium name="US DOE Joint Genome Institute (JGI-PGF)"/>
            <person name="Walter F."/>
            <person name="Albersmeier A."/>
            <person name="Kalinowski J."/>
            <person name="Ruckert C."/>
        </authorList>
    </citation>
    <scope>NUCLEOTIDE SEQUENCE</scope>
    <source>
        <strain evidence="3">VKM Ac-1069</strain>
    </source>
</reference>
<comment type="caution">
    <text evidence="3">The sequence shown here is derived from an EMBL/GenBank/DDBJ whole genome shotgun (WGS) entry which is preliminary data.</text>
</comment>
<sequence>MGLHHLGVRVADLDRATAFYRALGATPLAEPLTLGGRAAGLAMNAPPGTSVRIALLGFPDGSGVELFEFDPLPQWCGPPDPAARLPHLGIRVDDVDAALAAAEAAGGRRLWPEPSHWGPLRVIYLADPDGTVLELLDGPLVEVAKVIVPRRGPAPAASAQPPTS</sequence>
<accession>A0A9W6NY10</accession>
<dbReference type="Proteomes" id="UP001143463">
    <property type="component" value="Unassembled WGS sequence"/>
</dbReference>
<dbReference type="PANTHER" id="PTHR43048:SF6">
    <property type="entry name" value="BLR8189 PROTEIN"/>
    <property type="match status" value="1"/>
</dbReference>
<dbReference type="Gene3D" id="3.10.180.10">
    <property type="entry name" value="2,3-Dihydroxybiphenyl 1,2-Dioxygenase, domain 1"/>
    <property type="match status" value="1"/>
</dbReference>
<dbReference type="GO" id="GO:0004493">
    <property type="term" value="F:methylmalonyl-CoA epimerase activity"/>
    <property type="evidence" value="ECO:0007669"/>
    <property type="project" value="TreeGrafter"/>
</dbReference>
<dbReference type="EMBL" id="BSFQ01000021">
    <property type="protein sequence ID" value="GLL13424.1"/>
    <property type="molecule type" value="Genomic_DNA"/>
</dbReference>
<dbReference type="GO" id="GO:0046491">
    <property type="term" value="P:L-methylmalonyl-CoA metabolic process"/>
    <property type="evidence" value="ECO:0007669"/>
    <property type="project" value="TreeGrafter"/>
</dbReference>
<dbReference type="RefSeq" id="WP_037049001.1">
    <property type="nucleotide sequence ID" value="NZ_BAAAUZ010000003.1"/>
</dbReference>
<dbReference type="InterPro" id="IPR004360">
    <property type="entry name" value="Glyas_Fos-R_dOase_dom"/>
</dbReference>
<organism evidence="3 4">
    <name type="scientific">Pseudonocardia halophobica</name>
    <dbReference type="NCBI Taxonomy" id="29401"/>
    <lineage>
        <taxon>Bacteria</taxon>
        <taxon>Bacillati</taxon>
        <taxon>Actinomycetota</taxon>
        <taxon>Actinomycetes</taxon>
        <taxon>Pseudonocardiales</taxon>
        <taxon>Pseudonocardiaceae</taxon>
        <taxon>Pseudonocardia</taxon>
    </lineage>
</organism>
<dbReference type="SUPFAM" id="SSF54593">
    <property type="entry name" value="Glyoxalase/Bleomycin resistance protein/Dihydroxybiphenyl dioxygenase"/>
    <property type="match status" value="1"/>
</dbReference>
<dbReference type="PANTHER" id="PTHR43048">
    <property type="entry name" value="METHYLMALONYL-COA EPIMERASE"/>
    <property type="match status" value="1"/>
</dbReference>
<dbReference type="InterPro" id="IPR029068">
    <property type="entry name" value="Glyas_Bleomycin-R_OHBP_Dase"/>
</dbReference>